<evidence type="ECO:0000313" key="1">
    <source>
        <dbReference type="EnsemblProtists" id="EOD12628"/>
    </source>
</evidence>
<reference evidence="2" key="1">
    <citation type="journal article" date="2013" name="Nature">
        <title>Pan genome of the phytoplankton Emiliania underpins its global distribution.</title>
        <authorList>
            <person name="Read B.A."/>
            <person name="Kegel J."/>
            <person name="Klute M.J."/>
            <person name="Kuo A."/>
            <person name="Lefebvre S.C."/>
            <person name="Maumus F."/>
            <person name="Mayer C."/>
            <person name="Miller J."/>
            <person name="Monier A."/>
            <person name="Salamov A."/>
            <person name="Young J."/>
            <person name="Aguilar M."/>
            <person name="Claverie J.M."/>
            <person name="Frickenhaus S."/>
            <person name="Gonzalez K."/>
            <person name="Herman E.K."/>
            <person name="Lin Y.C."/>
            <person name="Napier J."/>
            <person name="Ogata H."/>
            <person name="Sarno A.F."/>
            <person name="Shmutz J."/>
            <person name="Schroeder D."/>
            <person name="de Vargas C."/>
            <person name="Verret F."/>
            <person name="von Dassow P."/>
            <person name="Valentin K."/>
            <person name="Van de Peer Y."/>
            <person name="Wheeler G."/>
            <person name="Dacks J.B."/>
            <person name="Delwiche C.F."/>
            <person name="Dyhrman S.T."/>
            <person name="Glockner G."/>
            <person name="John U."/>
            <person name="Richards T."/>
            <person name="Worden A.Z."/>
            <person name="Zhang X."/>
            <person name="Grigoriev I.V."/>
            <person name="Allen A.E."/>
            <person name="Bidle K."/>
            <person name="Borodovsky M."/>
            <person name="Bowler C."/>
            <person name="Brownlee C."/>
            <person name="Cock J.M."/>
            <person name="Elias M."/>
            <person name="Gladyshev V.N."/>
            <person name="Groth M."/>
            <person name="Guda C."/>
            <person name="Hadaegh A."/>
            <person name="Iglesias-Rodriguez M.D."/>
            <person name="Jenkins J."/>
            <person name="Jones B.M."/>
            <person name="Lawson T."/>
            <person name="Leese F."/>
            <person name="Lindquist E."/>
            <person name="Lobanov A."/>
            <person name="Lomsadze A."/>
            <person name="Malik S.B."/>
            <person name="Marsh M.E."/>
            <person name="Mackinder L."/>
            <person name="Mock T."/>
            <person name="Mueller-Roeber B."/>
            <person name="Pagarete A."/>
            <person name="Parker M."/>
            <person name="Probert I."/>
            <person name="Quesneville H."/>
            <person name="Raines C."/>
            <person name="Rensing S.A."/>
            <person name="Riano-Pachon D.M."/>
            <person name="Richier S."/>
            <person name="Rokitta S."/>
            <person name="Shiraiwa Y."/>
            <person name="Soanes D.M."/>
            <person name="van der Giezen M."/>
            <person name="Wahlund T.M."/>
            <person name="Williams B."/>
            <person name="Wilson W."/>
            <person name="Wolfe G."/>
            <person name="Wurch L.L."/>
        </authorList>
    </citation>
    <scope>NUCLEOTIDE SEQUENCE</scope>
</reference>
<accession>A0A0D3IMZ3</accession>
<dbReference type="KEGG" id="ehx:EMIHUDRAFT_104143"/>
<organism evidence="1 2">
    <name type="scientific">Emiliania huxleyi (strain CCMP1516)</name>
    <dbReference type="NCBI Taxonomy" id="280463"/>
    <lineage>
        <taxon>Eukaryota</taxon>
        <taxon>Haptista</taxon>
        <taxon>Haptophyta</taxon>
        <taxon>Prymnesiophyceae</taxon>
        <taxon>Isochrysidales</taxon>
        <taxon>Noelaerhabdaceae</taxon>
        <taxon>Emiliania</taxon>
    </lineage>
</organism>
<dbReference type="HOGENOM" id="CLU_1374477_0_0_1"/>
<keyword evidence="2" id="KW-1185">Reference proteome</keyword>
<dbReference type="GeneID" id="17258841"/>
<sequence>MSLLGTQVKFPGSFWEGRTTAEDGLLNEFAMMWALRNKFPLHYVLFKQTACHLPREANVEQIFSRAGLLADPNLNPAHLAVLVRIGFNKKAFEPAVAAIKEKYYELFRGKGGEHKEGSSGGRPPARRRALLARDAHRNIFGGCVGRKCSKPSSQRDELRDLLWSRLVSETEAWAQLDEAENSLGLDIAKIRARVAAGGY</sequence>
<protein>
    <submittedName>
        <fullName evidence="1">Uncharacterized protein</fullName>
    </submittedName>
</protein>
<dbReference type="EnsemblProtists" id="EOD12628">
    <property type="protein sequence ID" value="EOD12628"/>
    <property type="gene ID" value="EMIHUDRAFT_104143"/>
</dbReference>
<reference evidence="1" key="2">
    <citation type="submission" date="2024-10" db="UniProtKB">
        <authorList>
            <consortium name="EnsemblProtists"/>
        </authorList>
    </citation>
    <scope>IDENTIFICATION</scope>
</reference>
<name>A0A0D3IMZ3_EMIH1</name>
<dbReference type="PaxDb" id="2903-EOD12628"/>
<evidence type="ECO:0000313" key="2">
    <source>
        <dbReference type="Proteomes" id="UP000013827"/>
    </source>
</evidence>
<proteinExistence type="predicted"/>
<dbReference type="AlphaFoldDB" id="A0A0D3IMZ3"/>
<dbReference type="Proteomes" id="UP000013827">
    <property type="component" value="Unassembled WGS sequence"/>
</dbReference>
<dbReference type="RefSeq" id="XP_005765057.1">
    <property type="nucleotide sequence ID" value="XM_005765000.1"/>
</dbReference>